<protein>
    <submittedName>
        <fullName evidence="3">Alkaline phosphatase D family protein</fullName>
    </submittedName>
</protein>
<dbReference type="Pfam" id="PF16655">
    <property type="entry name" value="PhoD_N"/>
    <property type="match status" value="1"/>
</dbReference>
<reference evidence="3 4" key="1">
    <citation type="submission" date="2024-01" db="EMBL/GenBank/DDBJ databases">
        <title>Hyphobacterium bacterium isolated from marine sediment.</title>
        <authorList>
            <person name="Zhao S."/>
        </authorList>
    </citation>
    <scope>NUCLEOTIDE SEQUENCE [LARGE SCALE GENOMIC DNA]</scope>
    <source>
        <strain evidence="3 4">Y60-23</strain>
    </source>
</reference>
<dbReference type="Gene3D" id="3.60.21.70">
    <property type="entry name" value="PhoD-like phosphatase"/>
    <property type="match status" value="1"/>
</dbReference>
<dbReference type="PANTHER" id="PTHR43606">
    <property type="entry name" value="PHOSPHATASE, PUTATIVE (AFU_ORTHOLOGUE AFUA_6G08710)-RELATED"/>
    <property type="match status" value="1"/>
</dbReference>
<dbReference type="SUPFAM" id="SSF56300">
    <property type="entry name" value="Metallo-dependent phosphatases"/>
    <property type="match status" value="1"/>
</dbReference>
<dbReference type="InterPro" id="IPR006311">
    <property type="entry name" value="TAT_signal"/>
</dbReference>
<evidence type="ECO:0000259" key="1">
    <source>
        <dbReference type="Pfam" id="PF09423"/>
    </source>
</evidence>
<sequence length="522" mass="58319">MLPISRRLALKTAFAAAAAGFVQPWRGTALAQTGPMPGDPFSLGVASGDPTPDGFVLWTRLAPLPLEPMGGLGDQPVEVVLEIAEDENFRRIVRTQRLMSRPDRAHAVHAEIYGLPAGREYFYRFGAGGADSPTGRTRTAPEFGAPLDRLRAAWMSCQHYEQGFFTPYQDMVAQNPDILIHTGDYIYESSWGPQVRRHPAPEPTNLAGYRLHHAAYKLDRDLQAAHAAAPWLFVWDDHEVDNDYAGDISEEPGVPEDEFRLRRIAAYRAYFEHLPLRGRSVLSAAGHMRTWGSSVWGNLVEFWLTDGRQYRSPDPCPSPEDRGGHLEPQSCPGIQDESQTYFGATQEDWLRRNFGRGTARWDVLVQATLFSRLNQSLPDGTPAAYTDGWDGFPIARRRMTDIIGGRNPNTIILGGDMHCHWASNVKADYFDPDSAVIGSEFVTTSITSHSYLYNIFNGMLPNNPHILHMDDRQRGYGLADFHPDRTEVSQRVVDGVARRSQGAARDQARWVVEAGRPGPQRL</sequence>
<dbReference type="InterPro" id="IPR038607">
    <property type="entry name" value="PhoD-like_sf"/>
</dbReference>
<feature type="domain" description="PhoD-like phosphatase metallophosphatase" evidence="1">
    <location>
        <begin position="153"/>
        <end position="488"/>
    </location>
</feature>
<gene>
    <name evidence="3" type="ORF">V0U35_03505</name>
</gene>
<feature type="domain" description="Phospholipase D N-terminal" evidence="2">
    <location>
        <begin position="43"/>
        <end position="139"/>
    </location>
</feature>
<evidence type="ECO:0000313" key="3">
    <source>
        <dbReference type="EMBL" id="MEE2565735.1"/>
    </source>
</evidence>
<dbReference type="InterPro" id="IPR032093">
    <property type="entry name" value="PhoD_N"/>
</dbReference>
<dbReference type="InterPro" id="IPR052900">
    <property type="entry name" value="Phospholipid_Metab_Enz"/>
</dbReference>
<dbReference type="InterPro" id="IPR018946">
    <property type="entry name" value="PhoD-like_MPP"/>
</dbReference>
<evidence type="ECO:0000259" key="2">
    <source>
        <dbReference type="Pfam" id="PF16655"/>
    </source>
</evidence>
<dbReference type="EMBL" id="JAZDRO010000001">
    <property type="protein sequence ID" value="MEE2565735.1"/>
    <property type="molecule type" value="Genomic_DNA"/>
</dbReference>
<organism evidence="3 4">
    <name type="scientific">Hyphobacterium marinum</name>
    <dbReference type="NCBI Taxonomy" id="3116574"/>
    <lineage>
        <taxon>Bacteria</taxon>
        <taxon>Pseudomonadati</taxon>
        <taxon>Pseudomonadota</taxon>
        <taxon>Alphaproteobacteria</taxon>
        <taxon>Maricaulales</taxon>
        <taxon>Maricaulaceae</taxon>
        <taxon>Hyphobacterium</taxon>
    </lineage>
</organism>
<dbReference type="RefSeq" id="WP_330195267.1">
    <property type="nucleotide sequence ID" value="NZ_JAZDRO010000001.1"/>
</dbReference>
<dbReference type="Pfam" id="PF09423">
    <property type="entry name" value="PhoD"/>
    <property type="match status" value="1"/>
</dbReference>
<name>A0ABU7LX17_9PROT</name>
<proteinExistence type="predicted"/>
<evidence type="ECO:0000313" key="4">
    <source>
        <dbReference type="Proteomes" id="UP001310692"/>
    </source>
</evidence>
<dbReference type="PROSITE" id="PS51318">
    <property type="entry name" value="TAT"/>
    <property type="match status" value="1"/>
</dbReference>
<dbReference type="Proteomes" id="UP001310692">
    <property type="component" value="Unassembled WGS sequence"/>
</dbReference>
<dbReference type="CDD" id="cd07389">
    <property type="entry name" value="MPP_PhoD"/>
    <property type="match status" value="1"/>
</dbReference>
<dbReference type="InterPro" id="IPR029052">
    <property type="entry name" value="Metallo-depent_PP-like"/>
</dbReference>
<accession>A0ABU7LX17</accession>
<comment type="caution">
    <text evidence="3">The sequence shown here is derived from an EMBL/GenBank/DDBJ whole genome shotgun (WGS) entry which is preliminary data.</text>
</comment>
<keyword evidence="4" id="KW-1185">Reference proteome</keyword>
<dbReference type="PANTHER" id="PTHR43606:SF2">
    <property type="entry name" value="ALKALINE PHOSPHATASE FAMILY PROTEIN (AFU_ORTHOLOGUE AFUA_5G03860)"/>
    <property type="match status" value="1"/>
</dbReference>
<dbReference type="Gene3D" id="2.60.40.380">
    <property type="entry name" value="Purple acid phosphatase-like, N-terminal"/>
    <property type="match status" value="1"/>
</dbReference>